<dbReference type="Proteomes" id="UP001237595">
    <property type="component" value="Unassembled WGS sequence"/>
</dbReference>
<dbReference type="Pfam" id="PF13560">
    <property type="entry name" value="HTH_31"/>
    <property type="match status" value="1"/>
</dbReference>
<accession>A0ABT6PQU2</accession>
<dbReference type="PROSITE" id="PS50943">
    <property type="entry name" value="HTH_CROC1"/>
    <property type="match status" value="1"/>
</dbReference>
<keyword evidence="3" id="KW-1185">Reference proteome</keyword>
<evidence type="ECO:0000259" key="1">
    <source>
        <dbReference type="PROSITE" id="PS50943"/>
    </source>
</evidence>
<name>A0ABT6PQU2_9PSEU</name>
<feature type="domain" description="HTH cro/C1-type" evidence="1">
    <location>
        <begin position="19"/>
        <end position="73"/>
    </location>
</feature>
<evidence type="ECO:0000313" key="2">
    <source>
        <dbReference type="EMBL" id="MDI2030372.1"/>
    </source>
</evidence>
<dbReference type="Pfam" id="PF19054">
    <property type="entry name" value="DUF5753"/>
    <property type="match status" value="1"/>
</dbReference>
<gene>
    <name evidence="2" type="ORF">QFW96_17205</name>
</gene>
<proteinExistence type="predicted"/>
<dbReference type="RefSeq" id="WP_281456685.1">
    <property type="nucleotide sequence ID" value="NZ_JASAOF010000010.1"/>
</dbReference>
<dbReference type="EMBL" id="JASAOF010000010">
    <property type="protein sequence ID" value="MDI2030372.1"/>
    <property type="molecule type" value="Genomic_DNA"/>
</dbReference>
<protein>
    <submittedName>
        <fullName evidence="2">Helix-turn-helix transcriptional regulator</fullName>
    </submittedName>
</protein>
<dbReference type="SMART" id="SM00530">
    <property type="entry name" value="HTH_XRE"/>
    <property type="match status" value="1"/>
</dbReference>
<dbReference type="CDD" id="cd00093">
    <property type="entry name" value="HTH_XRE"/>
    <property type="match status" value="1"/>
</dbReference>
<dbReference type="InterPro" id="IPR043917">
    <property type="entry name" value="DUF5753"/>
</dbReference>
<dbReference type="InterPro" id="IPR001387">
    <property type="entry name" value="Cro/C1-type_HTH"/>
</dbReference>
<evidence type="ECO:0000313" key="3">
    <source>
        <dbReference type="Proteomes" id="UP001237595"/>
    </source>
</evidence>
<organism evidence="2 3">
    <name type="scientific">Saccharopolyspora ipomoeae</name>
    <dbReference type="NCBI Taxonomy" id="3042027"/>
    <lineage>
        <taxon>Bacteria</taxon>
        <taxon>Bacillati</taxon>
        <taxon>Actinomycetota</taxon>
        <taxon>Actinomycetes</taxon>
        <taxon>Pseudonocardiales</taxon>
        <taxon>Pseudonocardiaceae</taxon>
        <taxon>Saccharopolyspora</taxon>
    </lineage>
</organism>
<dbReference type="Gene3D" id="1.10.260.40">
    <property type="entry name" value="lambda repressor-like DNA-binding domains"/>
    <property type="match status" value="1"/>
</dbReference>
<comment type="caution">
    <text evidence="2">The sequence shown here is derived from an EMBL/GenBank/DDBJ whole genome shotgun (WGS) entry which is preliminary data.</text>
</comment>
<reference evidence="2 3" key="1">
    <citation type="submission" date="2023-04" db="EMBL/GenBank/DDBJ databases">
        <title>Draft genome sequence of Saccharopolyspora sp. TS4A08 isolated from sweet potato rhizospheric soil.</title>
        <authorList>
            <person name="Suksaard P."/>
            <person name="Duangmal K."/>
        </authorList>
    </citation>
    <scope>NUCLEOTIDE SEQUENCE [LARGE SCALE GENOMIC DNA]</scope>
    <source>
        <strain evidence="2 3">TS4A08</strain>
    </source>
</reference>
<dbReference type="InterPro" id="IPR010982">
    <property type="entry name" value="Lambda_DNA-bd_dom_sf"/>
</dbReference>
<sequence>MPVDANTMTPRARALAAAIRTVREECGISGRELSKRLGMSHGTISHWETGRRVPTPEDVASLLTAAGITGVEKRRIVDLAKHASEPNWLTVGMPGIPQQLAGAVECERSASAIYQWAPMLIPGLLQTTDYARALLKAAGLPPNEIEARIMVRIARREVITRKKPLDLHVLLGENALRDRIGSSEVMVDQLRHIRELMLRGNVTVQLVRPSVGWHPGVLGPFVLYEFPDSPSVVHFEHFSSGAFVVDTDDVHEYGHAVDLIGRVALSPETTSELIEEIASSTEAQW</sequence>
<dbReference type="SUPFAM" id="SSF47413">
    <property type="entry name" value="lambda repressor-like DNA-binding domains"/>
    <property type="match status" value="1"/>
</dbReference>